<reference evidence="3" key="1">
    <citation type="journal article" date="2019" name="Int. J. Syst. Evol. Microbiol.">
        <title>The Global Catalogue of Microorganisms (GCM) 10K type strain sequencing project: providing services to taxonomists for standard genome sequencing and annotation.</title>
        <authorList>
            <consortium name="The Broad Institute Genomics Platform"/>
            <consortium name="The Broad Institute Genome Sequencing Center for Infectious Disease"/>
            <person name="Wu L."/>
            <person name="Ma J."/>
        </authorList>
    </citation>
    <scope>NUCLEOTIDE SEQUENCE [LARGE SCALE GENOMIC DNA]</scope>
    <source>
        <strain evidence="3">CCUG 61485</strain>
    </source>
</reference>
<comment type="caution">
    <text evidence="2">The sequence shown here is derived from an EMBL/GenBank/DDBJ whole genome shotgun (WGS) entry which is preliminary data.</text>
</comment>
<gene>
    <name evidence="2" type="ORF">ACFQ39_04355</name>
</gene>
<protein>
    <submittedName>
        <fullName evidence="2">Uncharacterized protein</fullName>
    </submittedName>
</protein>
<name>A0ABW3Y0V8_9FLAO</name>
<proteinExistence type="predicted"/>
<sequence length="145" mass="17348">MTSYQNEQKKNELHDQVQLWIAELDFVKDEHLFLKQLLSTHFLELSSKSSYELTKKKIELLKATEQKRKEIQARILVHDQNIAKLFKSFKEEDLQKLIKEHDECDKEVKLLELNFKYTKKKIFRVIKDILKSHKQKLLIGVSPQV</sequence>
<organism evidence="2 3">
    <name type="scientific">Namhaeicola litoreus</name>
    <dbReference type="NCBI Taxonomy" id="1052145"/>
    <lineage>
        <taxon>Bacteria</taxon>
        <taxon>Pseudomonadati</taxon>
        <taxon>Bacteroidota</taxon>
        <taxon>Flavobacteriia</taxon>
        <taxon>Flavobacteriales</taxon>
        <taxon>Flavobacteriaceae</taxon>
        <taxon>Namhaeicola</taxon>
    </lineage>
</organism>
<dbReference type="EMBL" id="JBHTMY010000002">
    <property type="protein sequence ID" value="MFD1314836.1"/>
    <property type="molecule type" value="Genomic_DNA"/>
</dbReference>
<keyword evidence="3" id="KW-1185">Reference proteome</keyword>
<dbReference type="Proteomes" id="UP001597201">
    <property type="component" value="Unassembled WGS sequence"/>
</dbReference>
<accession>A0ABW3Y0V8</accession>
<dbReference type="RefSeq" id="WP_377176762.1">
    <property type="nucleotide sequence ID" value="NZ_JBHTMY010000002.1"/>
</dbReference>
<evidence type="ECO:0000313" key="2">
    <source>
        <dbReference type="EMBL" id="MFD1314836.1"/>
    </source>
</evidence>
<evidence type="ECO:0000313" key="3">
    <source>
        <dbReference type="Proteomes" id="UP001597201"/>
    </source>
</evidence>
<keyword evidence="1" id="KW-0175">Coiled coil</keyword>
<feature type="coiled-coil region" evidence="1">
    <location>
        <begin position="87"/>
        <end position="114"/>
    </location>
</feature>
<evidence type="ECO:0000256" key="1">
    <source>
        <dbReference type="SAM" id="Coils"/>
    </source>
</evidence>